<dbReference type="AlphaFoldDB" id="X1P162"/>
<dbReference type="EMBL" id="BARV01026019">
    <property type="protein sequence ID" value="GAI36186.1"/>
    <property type="molecule type" value="Genomic_DNA"/>
</dbReference>
<sequence>TPLQEIISQCLKIGINCIAITDHGTAEGALKMQDIAPFPVIVAEEILTPHGEVMGMFLKETVPSGLSVEQTISRIKAQDALVGVPHPFDTFGRIGLGEKIVEEIAEELDFIEVYNSRSPFLRSSTKARIFAQKYGIPGSAGSDAHTAGEIGNAYVEMPEFNGKDEFLQALAKGKICGHRTNPLAHFGSLWARLKKQL</sequence>
<feature type="non-terminal residue" evidence="1">
    <location>
        <position position="1"/>
    </location>
</feature>
<dbReference type="SUPFAM" id="SSF89550">
    <property type="entry name" value="PHP domain-like"/>
    <property type="match status" value="1"/>
</dbReference>
<dbReference type="CDD" id="cd07432">
    <property type="entry name" value="PHP_HisPPase"/>
    <property type="match status" value="1"/>
</dbReference>
<dbReference type="InterPro" id="IPR016195">
    <property type="entry name" value="Pol/histidinol_Pase-like"/>
</dbReference>
<dbReference type="PANTHER" id="PTHR42924:SF3">
    <property type="entry name" value="POLYMERASE_HISTIDINOL PHOSPHATASE N-TERMINAL DOMAIN-CONTAINING PROTEIN"/>
    <property type="match status" value="1"/>
</dbReference>
<dbReference type="GO" id="GO:0004534">
    <property type="term" value="F:5'-3' RNA exonuclease activity"/>
    <property type="evidence" value="ECO:0007669"/>
    <property type="project" value="TreeGrafter"/>
</dbReference>
<organism evidence="1">
    <name type="scientific">marine sediment metagenome</name>
    <dbReference type="NCBI Taxonomy" id="412755"/>
    <lineage>
        <taxon>unclassified sequences</taxon>
        <taxon>metagenomes</taxon>
        <taxon>ecological metagenomes</taxon>
    </lineage>
</organism>
<dbReference type="PANTHER" id="PTHR42924">
    <property type="entry name" value="EXONUCLEASE"/>
    <property type="match status" value="1"/>
</dbReference>
<reference evidence="1" key="1">
    <citation type="journal article" date="2014" name="Front. Microbiol.">
        <title>High frequency of phylogenetically diverse reductive dehalogenase-homologous genes in deep subseafloor sedimentary metagenomes.</title>
        <authorList>
            <person name="Kawai M."/>
            <person name="Futagami T."/>
            <person name="Toyoda A."/>
            <person name="Takaki Y."/>
            <person name="Nishi S."/>
            <person name="Hori S."/>
            <person name="Arai W."/>
            <person name="Tsubouchi T."/>
            <person name="Morono Y."/>
            <person name="Uchiyama I."/>
            <person name="Ito T."/>
            <person name="Fujiyama A."/>
            <person name="Inagaki F."/>
            <person name="Takami H."/>
        </authorList>
    </citation>
    <scope>NUCLEOTIDE SEQUENCE</scope>
    <source>
        <strain evidence="1">Expedition CK06-06</strain>
    </source>
</reference>
<gene>
    <name evidence="1" type="ORF">S06H3_42125</name>
</gene>
<evidence type="ECO:0008006" key="2">
    <source>
        <dbReference type="Google" id="ProtNLM"/>
    </source>
</evidence>
<dbReference type="Gene3D" id="3.20.20.140">
    <property type="entry name" value="Metal-dependent hydrolases"/>
    <property type="match status" value="1"/>
</dbReference>
<accession>X1P162</accession>
<comment type="caution">
    <text evidence="1">The sequence shown here is derived from an EMBL/GenBank/DDBJ whole genome shotgun (WGS) entry which is preliminary data.</text>
</comment>
<protein>
    <recommendedName>
        <fullName evidence="2">Polymerase/histidinol phosphatase N-terminal domain-containing protein</fullName>
    </recommendedName>
</protein>
<name>X1P162_9ZZZZ</name>
<dbReference type="GO" id="GO:0035312">
    <property type="term" value="F:5'-3' DNA exonuclease activity"/>
    <property type="evidence" value="ECO:0007669"/>
    <property type="project" value="TreeGrafter"/>
</dbReference>
<dbReference type="InterPro" id="IPR052018">
    <property type="entry name" value="PHP_domain"/>
</dbReference>
<dbReference type="Pfam" id="PF13263">
    <property type="entry name" value="PHP_C"/>
    <property type="match status" value="1"/>
</dbReference>
<evidence type="ECO:0000313" key="1">
    <source>
        <dbReference type="EMBL" id="GAI36186.1"/>
    </source>
</evidence>
<proteinExistence type="predicted"/>